<gene>
    <name evidence="1" type="ORF">C7H61_05710</name>
</gene>
<keyword evidence="2" id="KW-1185">Reference proteome</keyword>
<name>A0A2T1NGT3_9FLAO</name>
<dbReference type="EMBL" id="PXOT01000020">
    <property type="protein sequence ID" value="PSG92073.1"/>
    <property type="molecule type" value="Genomic_DNA"/>
</dbReference>
<protein>
    <submittedName>
        <fullName evidence="1">Uncharacterized protein</fullName>
    </submittedName>
</protein>
<sequence>MFCSTISFAQKKDNTNISILLKQWELVDFETVDSSSDKMIVTLTKYADKVRFNFSEDYYLQVVYSETKKEIYKWKFKRKFTIEITPLDINSFNKDIVGEFVIRDLSNISSIFLEHKGQPHNGIMLKLSEN</sequence>
<comment type="caution">
    <text evidence="1">The sequence shown here is derived from an EMBL/GenBank/DDBJ whole genome shotgun (WGS) entry which is preliminary data.</text>
</comment>
<dbReference type="Proteomes" id="UP000238430">
    <property type="component" value="Unassembled WGS sequence"/>
</dbReference>
<dbReference type="AlphaFoldDB" id="A0A2T1NGT3"/>
<organism evidence="1 2">
    <name type="scientific">Mesoflavibacter zeaxanthinifaciens subsp. sabulilitoris</name>
    <dbReference type="NCBI Taxonomy" id="1520893"/>
    <lineage>
        <taxon>Bacteria</taxon>
        <taxon>Pseudomonadati</taxon>
        <taxon>Bacteroidota</taxon>
        <taxon>Flavobacteriia</taxon>
        <taxon>Flavobacteriales</taxon>
        <taxon>Flavobacteriaceae</taxon>
        <taxon>Mesoflavibacter</taxon>
    </lineage>
</organism>
<proteinExistence type="predicted"/>
<evidence type="ECO:0000313" key="2">
    <source>
        <dbReference type="Proteomes" id="UP000238430"/>
    </source>
</evidence>
<evidence type="ECO:0000313" key="1">
    <source>
        <dbReference type="EMBL" id="PSG92073.1"/>
    </source>
</evidence>
<accession>A0A2T1NGT3</accession>
<reference evidence="1 2" key="1">
    <citation type="submission" date="2018-03" db="EMBL/GenBank/DDBJ databases">
        <title>Mesoflavibacter sp. HG37 and Mesoflavibacter sp. HG96 sp.nov., two marine bacteria isolated from seawater of Western Pacific Ocean.</title>
        <authorList>
            <person name="Cheng H."/>
            <person name="Wu Y.-H."/>
            <person name="Guo L.-L."/>
            <person name="Xu X.-W."/>
        </authorList>
    </citation>
    <scope>NUCLEOTIDE SEQUENCE [LARGE SCALE GENOMIC DNA]</scope>
    <source>
        <strain evidence="1 2">KCTC 42117</strain>
    </source>
</reference>